<evidence type="ECO:0000256" key="3">
    <source>
        <dbReference type="ARBA" id="ARBA00022695"/>
    </source>
</evidence>
<keyword evidence="1 4" id="KW-0696">RNA-directed RNA polymerase</keyword>
<sequence length="826" mass="92947">MKLFTTTTKAVISKTTTLFTRSIYTSHTLLNTTKTIESLGLRGWQPMVPSVNEARNNKRIANAISHLHLFMETQTGLSNPAVMALTDLITELRNEYNENPLQFVRLSKLMGNWFKINIFQLKRTQGLIPVNMWDSYTNVPRGLVGIFSAFNQLSTDRERIIFIRMVLSILDLYRVVVTPTKPDLGTIVNPGTDIGGIIKDDEIQKSLEMLGIDCDLLTNNFKFANKAVFFHSSSAQGPNGQAVWNSHLDAKALLADKDLFENVQQLALLLERKDLLTVLEEAAKLPDLISTNEEPLKHSKLHIIFENGDKVRPVAIIDYFTQELLSPFHDLVAGILRSIPQDGTFNQNAIASKVKEFTATAGNSLFSFDLTAATDRLPVILQRRIISHIIKIDRFALLWQKVLTFRDFSLGNGHSVRYAVGQPMGAKSSFPMLGLTHHIIVQIAALRVGFSTMFKDYVILGDDIMIANEKVATQYRRIMESLGLAISQHKSIISTNSTTSAQIAEICRRVFVRGIEITPLPMKLIANVFENGTMFLQLQEKLTERGLVFAPENFELLVAGFKLSLQDFNQVVLQNSLPQWLTKLTETFSFEDSDEWNFKTWTDVGIDEQMLLEFWKYTVISEQFKRISTLIQAATNGFKAISKAISLGDILFAQDPQTGDRIPAKMFTLETLQQWNILKVAHPARFVMLKEVERISGIMRRVASARGAELFVSLMDSIVDQLKYSILEVIKDKDLKASQMTRSMIDKTLANMRAANLAENKQLSFTVKLESLSIVWVLKVSLNGSCTLSESTMNVPTTTRDAKAQLLKYRSQNQSFKSSFGSSKST</sequence>
<protein>
    <submittedName>
        <fullName evidence="4">RNA-dependent RNA polymerase</fullName>
    </submittedName>
</protein>
<dbReference type="Pfam" id="PF05919">
    <property type="entry name" value="Mitovir_RNA_pol"/>
    <property type="match status" value="1"/>
</dbReference>
<dbReference type="InterPro" id="IPR008686">
    <property type="entry name" value="RNA_pol_mitovir"/>
</dbReference>
<dbReference type="PANTHER" id="PTHR34456">
    <property type="entry name" value="MITOVIRUS RNA-DEPENDENT RNA POLYMERASE"/>
    <property type="match status" value="1"/>
</dbReference>
<evidence type="ECO:0000256" key="1">
    <source>
        <dbReference type="ARBA" id="ARBA00022484"/>
    </source>
</evidence>
<organism evidence="4">
    <name type="scientific">Rhizoctonia mitovirus 1 RS006-2</name>
    <dbReference type="NCBI Taxonomy" id="1461371"/>
    <lineage>
        <taxon>Viruses</taxon>
        <taxon>Riboviria</taxon>
        <taxon>Orthornavirae</taxon>
        <taxon>Lenarviricota</taxon>
        <taxon>Howeltoviricetes</taxon>
        <taxon>Cryppavirales</taxon>
        <taxon>Mitoviridae</taxon>
        <taxon>Mitovirus</taxon>
    </lineage>
</organism>
<dbReference type="PANTHER" id="PTHR34456:SF13">
    <property type="entry name" value="REVERSE TRANSCRIPTASE DOMAIN-CONTAINING PROTEIN"/>
    <property type="match status" value="1"/>
</dbReference>
<reference evidence="4" key="1">
    <citation type="submission" date="2013-03" db="EMBL/GenBank/DDBJ databases">
        <title>Characterisation of double-stranded RNA elements in Rhizoctonia solani infecting potato crops in New Zealand.</title>
        <authorList>
            <person name="Das S."/>
            <person name="Falloon R.E."/>
            <person name="Stewart A."/>
            <person name="Pitman A.R."/>
        </authorList>
    </citation>
    <scope>NUCLEOTIDE SEQUENCE</scope>
    <source>
        <strain evidence="4">AG-3PT</strain>
    </source>
</reference>
<dbReference type="EMBL" id="KC792598">
    <property type="protein sequence ID" value="AHL25288.1"/>
    <property type="molecule type" value="Genomic_RNA"/>
</dbReference>
<dbReference type="GO" id="GO:0003968">
    <property type="term" value="F:RNA-directed RNA polymerase activity"/>
    <property type="evidence" value="ECO:0007669"/>
    <property type="project" value="UniProtKB-KW"/>
</dbReference>
<keyword evidence="2" id="KW-0808">Transferase</keyword>
<evidence type="ECO:0000313" key="4">
    <source>
        <dbReference type="EMBL" id="AHL25288.1"/>
    </source>
</evidence>
<dbReference type="SUPFAM" id="SSF56672">
    <property type="entry name" value="DNA/RNA polymerases"/>
    <property type="match status" value="1"/>
</dbReference>
<evidence type="ECO:0000256" key="2">
    <source>
        <dbReference type="ARBA" id="ARBA00022679"/>
    </source>
</evidence>
<proteinExistence type="predicted"/>
<dbReference type="InterPro" id="IPR043502">
    <property type="entry name" value="DNA/RNA_pol_sf"/>
</dbReference>
<keyword evidence="3" id="KW-0548">Nucleotidyltransferase</keyword>
<name>A0A0C4K5J7_9VIRU</name>
<accession>A0A0C4K5J7</accession>